<keyword evidence="1" id="KW-1133">Transmembrane helix</keyword>
<comment type="caution">
    <text evidence="2">The sequence shown here is derived from an EMBL/GenBank/DDBJ whole genome shotgun (WGS) entry which is preliminary data.</text>
</comment>
<dbReference type="OrthoDB" id="4338357at2"/>
<dbReference type="EMBL" id="VIVR01000001">
    <property type="protein sequence ID" value="TWE15271.1"/>
    <property type="molecule type" value="Genomic_DNA"/>
</dbReference>
<evidence type="ECO:0008006" key="4">
    <source>
        <dbReference type="Google" id="ProtNLM"/>
    </source>
</evidence>
<dbReference type="AlphaFoldDB" id="A0A561EI29"/>
<dbReference type="Proteomes" id="UP000318416">
    <property type="component" value="Unassembled WGS sequence"/>
</dbReference>
<evidence type="ECO:0000256" key="1">
    <source>
        <dbReference type="SAM" id="Phobius"/>
    </source>
</evidence>
<evidence type="ECO:0000313" key="3">
    <source>
        <dbReference type="Proteomes" id="UP000318416"/>
    </source>
</evidence>
<dbReference type="RefSeq" id="WP_145786632.1">
    <property type="nucleotide sequence ID" value="NZ_BAAABR010000046.1"/>
</dbReference>
<protein>
    <recommendedName>
        <fullName evidence="4">SMODS and SLOG-associating 2TM effector domain-containing protein</fullName>
    </recommendedName>
</protein>
<evidence type="ECO:0000313" key="2">
    <source>
        <dbReference type="EMBL" id="TWE15271.1"/>
    </source>
</evidence>
<sequence length="146" mass="15760">MAAIDSGDAFERVLAEAEARLSVVRRARARVRAARRAQVVGGAVALVAVAAALLGAGGPRSGEGTWIVVSLTVAALGLATALLTQSALVLPLRRQAAIDERIMLRQVNRLRELFAHIARREGWDGERIRATRQRLSRFPIEGGTFR</sequence>
<organism evidence="2 3">
    <name type="scientific">Kitasatospora atroaurantiaca</name>
    <dbReference type="NCBI Taxonomy" id="285545"/>
    <lineage>
        <taxon>Bacteria</taxon>
        <taxon>Bacillati</taxon>
        <taxon>Actinomycetota</taxon>
        <taxon>Actinomycetes</taxon>
        <taxon>Kitasatosporales</taxon>
        <taxon>Streptomycetaceae</taxon>
        <taxon>Kitasatospora</taxon>
    </lineage>
</organism>
<accession>A0A561EI29</accession>
<proteinExistence type="predicted"/>
<gene>
    <name evidence="2" type="ORF">FB465_0154</name>
</gene>
<feature type="transmembrane region" description="Helical" evidence="1">
    <location>
        <begin position="39"/>
        <end position="58"/>
    </location>
</feature>
<keyword evidence="1" id="KW-0812">Transmembrane</keyword>
<keyword evidence="3" id="KW-1185">Reference proteome</keyword>
<reference evidence="2 3" key="1">
    <citation type="submission" date="2019-06" db="EMBL/GenBank/DDBJ databases">
        <title>Sequencing the genomes of 1000 actinobacteria strains.</title>
        <authorList>
            <person name="Klenk H.-P."/>
        </authorList>
    </citation>
    <scope>NUCLEOTIDE SEQUENCE [LARGE SCALE GENOMIC DNA]</scope>
    <source>
        <strain evidence="2 3">DSM 41649</strain>
    </source>
</reference>
<keyword evidence="1" id="KW-0472">Membrane</keyword>
<feature type="transmembrane region" description="Helical" evidence="1">
    <location>
        <begin position="64"/>
        <end position="84"/>
    </location>
</feature>
<name>A0A561EI29_9ACTN</name>